<dbReference type="InterPro" id="IPR012340">
    <property type="entry name" value="NA-bd_OB-fold"/>
</dbReference>
<accession>A0A0R3N2A3</accession>
<dbReference type="InterPro" id="IPR002059">
    <property type="entry name" value="CSP_DNA-bd"/>
</dbReference>
<dbReference type="PROSITE" id="PS00352">
    <property type="entry name" value="CSD_1"/>
    <property type="match status" value="1"/>
</dbReference>
<comment type="caution">
    <text evidence="2">The sequence shown here is derived from an EMBL/GenBank/DDBJ whole genome shotgun (WGS) entry which is preliminary data.</text>
</comment>
<dbReference type="CDD" id="cd04458">
    <property type="entry name" value="CSP_CDS"/>
    <property type="match status" value="1"/>
</dbReference>
<organism evidence="2 3">
    <name type="scientific">Bradyrhizobium lablabi</name>
    <dbReference type="NCBI Taxonomy" id="722472"/>
    <lineage>
        <taxon>Bacteria</taxon>
        <taxon>Pseudomonadati</taxon>
        <taxon>Pseudomonadota</taxon>
        <taxon>Alphaproteobacteria</taxon>
        <taxon>Hyphomicrobiales</taxon>
        <taxon>Nitrobacteraceae</taxon>
        <taxon>Bradyrhizobium</taxon>
    </lineage>
</organism>
<sequence>MRGFGFIKCDDTGADVFVHASTFEVAGIVPEQGMRLAFDLQTTRHGRVRAGNLRAERSLE</sequence>
<dbReference type="GO" id="GO:0003676">
    <property type="term" value="F:nucleic acid binding"/>
    <property type="evidence" value="ECO:0007669"/>
    <property type="project" value="InterPro"/>
</dbReference>
<dbReference type="Gene3D" id="2.40.50.140">
    <property type="entry name" value="Nucleic acid-binding proteins"/>
    <property type="match status" value="1"/>
</dbReference>
<dbReference type="InterPro" id="IPR019844">
    <property type="entry name" value="CSD_CS"/>
</dbReference>
<protein>
    <recommendedName>
        <fullName evidence="1">CSD domain-containing protein</fullName>
    </recommendedName>
</protein>
<gene>
    <name evidence="2" type="ORF">CQ14_03010</name>
</gene>
<dbReference type="PROSITE" id="PS51857">
    <property type="entry name" value="CSD_2"/>
    <property type="match status" value="1"/>
</dbReference>
<dbReference type="Pfam" id="PF00313">
    <property type="entry name" value="CSD"/>
    <property type="match status" value="1"/>
</dbReference>
<proteinExistence type="predicted"/>
<feature type="domain" description="CSD" evidence="1">
    <location>
        <begin position="1"/>
        <end position="55"/>
    </location>
</feature>
<evidence type="ECO:0000313" key="2">
    <source>
        <dbReference type="EMBL" id="KRR26471.1"/>
    </source>
</evidence>
<evidence type="ECO:0000313" key="3">
    <source>
        <dbReference type="Proteomes" id="UP000051660"/>
    </source>
</evidence>
<reference evidence="2 3" key="1">
    <citation type="submission" date="2014-03" db="EMBL/GenBank/DDBJ databases">
        <title>Bradyrhizobium valentinum sp. nov., isolated from effective nodules of Lupinus mariae-josephae, a lupine endemic of basic-lime soils in Eastern Spain.</title>
        <authorList>
            <person name="Duran D."/>
            <person name="Rey L."/>
            <person name="Navarro A."/>
            <person name="Busquets A."/>
            <person name="Imperial J."/>
            <person name="Ruiz-Argueso T."/>
        </authorList>
    </citation>
    <scope>NUCLEOTIDE SEQUENCE [LARGE SCALE GENOMIC DNA]</scope>
    <source>
        <strain evidence="2 3">CCBAU 23086</strain>
    </source>
</reference>
<dbReference type="AlphaFoldDB" id="A0A0R3N2A3"/>
<dbReference type="EMBL" id="LLYB01000046">
    <property type="protein sequence ID" value="KRR26471.1"/>
    <property type="molecule type" value="Genomic_DNA"/>
</dbReference>
<evidence type="ECO:0000259" key="1">
    <source>
        <dbReference type="PROSITE" id="PS51857"/>
    </source>
</evidence>
<dbReference type="Proteomes" id="UP000051660">
    <property type="component" value="Unassembled WGS sequence"/>
</dbReference>
<name>A0A0R3N2A3_9BRAD</name>
<dbReference type="SUPFAM" id="SSF50249">
    <property type="entry name" value="Nucleic acid-binding proteins"/>
    <property type="match status" value="1"/>
</dbReference>